<keyword evidence="1" id="KW-1133">Transmembrane helix</keyword>
<feature type="transmembrane region" description="Helical" evidence="1">
    <location>
        <begin position="123"/>
        <end position="141"/>
    </location>
</feature>
<keyword evidence="3" id="KW-1185">Reference proteome</keyword>
<evidence type="ECO:0000313" key="3">
    <source>
        <dbReference type="Proteomes" id="UP000033682"/>
    </source>
</evidence>
<dbReference type="AlphaFoldDB" id="A0A0F4LU26"/>
<evidence type="ECO:0000313" key="2">
    <source>
        <dbReference type="EMBL" id="KJY61046.1"/>
    </source>
</evidence>
<dbReference type="HOGENOM" id="CLU_114451_0_0_9"/>
<comment type="caution">
    <text evidence="2">The sequence shown here is derived from an EMBL/GenBank/DDBJ whole genome shotgun (WGS) entry which is preliminary data.</text>
</comment>
<feature type="transmembrane region" description="Helical" evidence="1">
    <location>
        <begin position="92"/>
        <end position="111"/>
    </location>
</feature>
<dbReference type="STRING" id="303541.JF72_03210"/>
<reference evidence="2 3" key="1">
    <citation type="submission" date="2015-01" db="EMBL/GenBank/DDBJ databases">
        <title>Comparative genomics of the lactic acid bacteria isolated from the honey bee gut.</title>
        <authorList>
            <person name="Ellegaard K.M."/>
            <person name="Tamarit D."/>
            <person name="Javelind E."/>
            <person name="Olofsson T."/>
            <person name="Andersson S.G."/>
            <person name="Vasquez A."/>
        </authorList>
    </citation>
    <scope>NUCLEOTIDE SEQUENCE [LARGE SCALE GENOMIC DNA]</scope>
    <source>
        <strain evidence="2 3">Hma11</strain>
    </source>
</reference>
<organism evidence="2 3">
    <name type="scientific">Lactobacillus apis</name>
    <dbReference type="NCBI Taxonomy" id="303541"/>
    <lineage>
        <taxon>Bacteria</taxon>
        <taxon>Bacillati</taxon>
        <taxon>Bacillota</taxon>
        <taxon>Bacilli</taxon>
        <taxon>Lactobacillales</taxon>
        <taxon>Lactobacillaceae</taxon>
        <taxon>Lactobacillus</taxon>
    </lineage>
</organism>
<name>A0A0F4LU26_9LACO</name>
<sequence length="166" mass="19717">MSDNSQPKTVEQKRHADSIKYLYFSRYLMLRYSVVIFLFVNLFWFLILIQYRTWGGILLSGLVTLFSAAAGFEQLTKMHNRKLDVPVTRYYFWTQIGLNLILAICLFIPMRKQLFPFVTNSDSLYLMLAFLFAEIILAYICERRAHNIIIGKDKYKKLIETYKKEK</sequence>
<feature type="transmembrane region" description="Helical" evidence="1">
    <location>
        <begin position="53"/>
        <end position="72"/>
    </location>
</feature>
<gene>
    <name evidence="2" type="ORF">JF72_03210</name>
</gene>
<proteinExistence type="predicted"/>
<protein>
    <recommendedName>
        <fullName evidence="4">PTS cellobiose transporter subunit IIA</fullName>
    </recommendedName>
</protein>
<keyword evidence="1" id="KW-0812">Transmembrane</keyword>
<dbReference type="PATRIC" id="fig|303541.3.peg.467"/>
<evidence type="ECO:0000256" key="1">
    <source>
        <dbReference type="SAM" id="Phobius"/>
    </source>
</evidence>
<dbReference type="RefSeq" id="WP_052726754.1">
    <property type="nucleotide sequence ID" value="NZ_KQ034000.1"/>
</dbReference>
<evidence type="ECO:0008006" key="4">
    <source>
        <dbReference type="Google" id="ProtNLM"/>
    </source>
</evidence>
<feature type="transmembrane region" description="Helical" evidence="1">
    <location>
        <begin position="28"/>
        <end position="47"/>
    </location>
</feature>
<dbReference type="EMBL" id="JXLG01000005">
    <property type="protein sequence ID" value="KJY61046.1"/>
    <property type="molecule type" value="Genomic_DNA"/>
</dbReference>
<dbReference type="Proteomes" id="UP000033682">
    <property type="component" value="Unassembled WGS sequence"/>
</dbReference>
<keyword evidence="1" id="KW-0472">Membrane</keyword>
<accession>A0A0F4LU26</accession>